<organism evidence="1 2">
    <name type="scientific">Panicum miliaceum</name>
    <name type="common">Proso millet</name>
    <name type="synonym">Broomcorn millet</name>
    <dbReference type="NCBI Taxonomy" id="4540"/>
    <lineage>
        <taxon>Eukaryota</taxon>
        <taxon>Viridiplantae</taxon>
        <taxon>Streptophyta</taxon>
        <taxon>Embryophyta</taxon>
        <taxon>Tracheophyta</taxon>
        <taxon>Spermatophyta</taxon>
        <taxon>Magnoliopsida</taxon>
        <taxon>Liliopsida</taxon>
        <taxon>Poales</taxon>
        <taxon>Poaceae</taxon>
        <taxon>PACMAD clade</taxon>
        <taxon>Panicoideae</taxon>
        <taxon>Panicodae</taxon>
        <taxon>Paniceae</taxon>
        <taxon>Panicinae</taxon>
        <taxon>Panicum</taxon>
        <taxon>Panicum sect. Panicum</taxon>
    </lineage>
</organism>
<dbReference type="AlphaFoldDB" id="A0A3L6QMF1"/>
<dbReference type="Proteomes" id="UP000275267">
    <property type="component" value="Unassembled WGS sequence"/>
</dbReference>
<accession>A0A3L6QMF1</accession>
<evidence type="ECO:0000313" key="2">
    <source>
        <dbReference type="Proteomes" id="UP000275267"/>
    </source>
</evidence>
<evidence type="ECO:0000313" key="1">
    <source>
        <dbReference type="EMBL" id="RLM84829.1"/>
    </source>
</evidence>
<sequence>MAPSWSELLGVIFLHQRCLADRIYFAALSSLRAPMAPSWSELLGVVFLHLRCLTDRVYFAATCRPGPHAAASAAPVAPPPPIRRRALLRQPPLRLLSGSHMVVPCRYRPSRREWCEGAAPARPGETCAKGRRRRERPRLASGGWIWRGSSWIWCGIRSARGEQDGEAPALGKKSERRGRYAERYREERKKENLLDEVFTIDYPNLPSQIDLPRLLELL</sequence>
<keyword evidence="2" id="KW-1185">Reference proteome</keyword>
<protein>
    <submittedName>
        <fullName evidence="1">Uncharacterized protein</fullName>
    </submittedName>
</protein>
<proteinExistence type="predicted"/>
<dbReference type="EMBL" id="PQIB02000011">
    <property type="protein sequence ID" value="RLM84829.1"/>
    <property type="molecule type" value="Genomic_DNA"/>
</dbReference>
<gene>
    <name evidence="1" type="ORF">C2845_PM04G10660</name>
</gene>
<name>A0A3L6QMF1_PANMI</name>
<reference evidence="2" key="1">
    <citation type="journal article" date="2019" name="Nat. Commun.">
        <title>The genome of broomcorn millet.</title>
        <authorList>
            <person name="Zou C."/>
            <person name="Miki D."/>
            <person name="Li D."/>
            <person name="Tang Q."/>
            <person name="Xiao L."/>
            <person name="Rajput S."/>
            <person name="Deng P."/>
            <person name="Jia W."/>
            <person name="Huang R."/>
            <person name="Zhang M."/>
            <person name="Sun Y."/>
            <person name="Hu J."/>
            <person name="Fu X."/>
            <person name="Schnable P.S."/>
            <person name="Li F."/>
            <person name="Zhang H."/>
            <person name="Feng B."/>
            <person name="Zhu X."/>
            <person name="Liu R."/>
            <person name="Schnable J.C."/>
            <person name="Zhu J.-K."/>
            <person name="Zhang H."/>
        </authorList>
    </citation>
    <scope>NUCLEOTIDE SEQUENCE [LARGE SCALE GENOMIC DNA]</scope>
</reference>
<comment type="caution">
    <text evidence="1">The sequence shown here is derived from an EMBL/GenBank/DDBJ whole genome shotgun (WGS) entry which is preliminary data.</text>
</comment>